<dbReference type="EMBL" id="AP014597">
    <property type="protein sequence ID" value="BAU17292.1"/>
    <property type="molecule type" value="Genomic_DNA"/>
</dbReference>
<dbReference type="InterPro" id="IPR019734">
    <property type="entry name" value="TPR_rpt"/>
</dbReference>
<keyword evidence="2" id="KW-0732">Signal</keyword>
<gene>
    <name evidence="3" type="ORF">PIOMA14_I_0784</name>
</gene>
<dbReference type="InterPro" id="IPR011990">
    <property type="entry name" value="TPR-like_helical_dom_sf"/>
</dbReference>
<accession>A0A0S3UIE8</accession>
<dbReference type="Proteomes" id="UP000217431">
    <property type="component" value="Chromosome I"/>
</dbReference>
<feature type="repeat" description="TPR" evidence="1">
    <location>
        <begin position="245"/>
        <end position="278"/>
    </location>
</feature>
<dbReference type="STRING" id="28131.BWX40_04725"/>
<protein>
    <submittedName>
        <fullName evidence="3">TPR domain protein</fullName>
    </submittedName>
</protein>
<reference evidence="3 4" key="1">
    <citation type="journal article" date="2016" name="DNA Res.">
        <title>The complete genome sequencing of Prevotella intermedia strain OMA14 and a subsequent fine-scale, intra-species genomic comparison reveal an unusual amplification of conjugative and mobile transposons and identify a novel Prevotella-lineage-specific repeat.</title>
        <authorList>
            <person name="Naito M."/>
            <person name="Ogura Y."/>
            <person name="Itoh T."/>
            <person name="Shoji M."/>
            <person name="Okamoto M."/>
            <person name="Hayashi T."/>
            <person name="Nakayama K."/>
        </authorList>
    </citation>
    <scope>NUCLEOTIDE SEQUENCE [LARGE SCALE GENOMIC DNA]</scope>
    <source>
        <strain evidence="3 4">OMA14</strain>
    </source>
</reference>
<proteinExistence type="predicted"/>
<organism evidence="3 4">
    <name type="scientific">Prevotella intermedia</name>
    <dbReference type="NCBI Taxonomy" id="28131"/>
    <lineage>
        <taxon>Bacteria</taxon>
        <taxon>Pseudomonadati</taxon>
        <taxon>Bacteroidota</taxon>
        <taxon>Bacteroidia</taxon>
        <taxon>Bacteroidales</taxon>
        <taxon>Prevotellaceae</taxon>
        <taxon>Prevotella</taxon>
    </lineage>
</organism>
<dbReference type="SMART" id="SM00028">
    <property type="entry name" value="TPR"/>
    <property type="match status" value="2"/>
</dbReference>
<evidence type="ECO:0000313" key="3">
    <source>
        <dbReference type="EMBL" id="BAU17292.1"/>
    </source>
</evidence>
<dbReference type="AlphaFoldDB" id="A0A0S3UIE8"/>
<dbReference type="Gene3D" id="1.25.40.10">
    <property type="entry name" value="Tetratricopeptide repeat domain"/>
    <property type="match status" value="1"/>
</dbReference>
<name>A0A0S3UIE8_PREIN</name>
<dbReference type="PROSITE" id="PS50005">
    <property type="entry name" value="TPR"/>
    <property type="match status" value="1"/>
</dbReference>
<sequence>MKKLIVFISFLSFCFLSVQAQDNKANAAKLNKQAEAAYHRVQTNTNRDSLTVYRAVVDGITYSLKCEEYDRMPNRKGKMKTEFGEQNMLRVTTLYPMLIDAGQFLLKNSYTKVEGQKALELYLTARNNPMVIDIPDESGIAAYYLAYDYLKSRNFRMAEKYADLAMQYEETAQASVEVKAECMGEQMKNAEDSLQYLAVLAKLYETEPTNSKYFSWLMKFYQHSTARFNIESFIDHQLVNDSKSAVPWILKGEIAMQAGRWDEAIEAYKLADELSPNLIPVAFNIGVCLNMRGLEIRNEVLEKQQQGELISENDYMIYFADARNYLERVRAKDPRRNKVDWVNPLYMAYTLLGDKIKAQELEALTNKFKK</sequence>
<evidence type="ECO:0000256" key="2">
    <source>
        <dbReference type="SAM" id="SignalP"/>
    </source>
</evidence>
<dbReference type="RefSeq" id="WP_096405252.1">
    <property type="nucleotide sequence ID" value="NZ_AP014597.1"/>
</dbReference>
<keyword evidence="1" id="KW-0802">TPR repeat</keyword>
<feature type="signal peptide" evidence="2">
    <location>
        <begin position="1"/>
        <end position="20"/>
    </location>
</feature>
<dbReference type="SUPFAM" id="SSF48452">
    <property type="entry name" value="TPR-like"/>
    <property type="match status" value="1"/>
</dbReference>
<feature type="chain" id="PRO_5006619721" evidence="2">
    <location>
        <begin position="21"/>
        <end position="370"/>
    </location>
</feature>
<evidence type="ECO:0000256" key="1">
    <source>
        <dbReference type="PROSITE-ProRule" id="PRU00339"/>
    </source>
</evidence>
<evidence type="ECO:0000313" key="4">
    <source>
        <dbReference type="Proteomes" id="UP000217431"/>
    </source>
</evidence>